<accession>A0A8S5NMC8</accession>
<name>A0A8S5NMC8_9CAUD</name>
<reference evidence="1" key="1">
    <citation type="journal article" date="2021" name="Proc. Natl. Acad. Sci. U.S.A.">
        <title>A Catalog of Tens of Thousands of Viruses from Human Metagenomes Reveals Hidden Associations with Chronic Diseases.</title>
        <authorList>
            <person name="Tisza M.J."/>
            <person name="Buck C.B."/>
        </authorList>
    </citation>
    <scope>NUCLEOTIDE SEQUENCE</scope>
    <source>
        <strain evidence="1">CtsNK10</strain>
    </source>
</reference>
<proteinExistence type="predicted"/>
<protein>
    <submittedName>
        <fullName evidence="1">Uncharacterized protein</fullName>
    </submittedName>
</protein>
<dbReference type="EMBL" id="BK015191">
    <property type="protein sequence ID" value="DAD95426.1"/>
    <property type="molecule type" value="Genomic_DNA"/>
</dbReference>
<organism evidence="1">
    <name type="scientific">Podoviridae sp. ctsNK10</name>
    <dbReference type="NCBI Taxonomy" id="2826582"/>
    <lineage>
        <taxon>Viruses</taxon>
        <taxon>Duplodnaviria</taxon>
        <taxon>Heunggongvirae</taxon>
        <taxon>Uroviricota</taxon>
        <taxon>Caudoviricetes</taxon>
    </lineage>
</organism>
<evidence type="ECO:0000313" key="1">
    <source>
        <dbReference type="EMBL" id="DAD95426.1"/>
    </source>
</evidence>
<sequence length="36" mass="4102">MIEVSRQIAGAIIDLNIEEYAKKKYVDDAISNIDFD</sequence>